<feature type="domain" description="Endonuclease/exonuclease/phosphatase" evidence="2">
    <location>
        <begin position="120"/>
        <end position="434"/>
    </location>
</feature>
<dbReference type="GeneID" id="20211791"/>
<dbReference type="eggNOG" id="KOG2338">
    <property type="taxonomic scope" value="Eukaryota"/>
</dbReference>
<evidence type="ECO:0000313" key="5">
    <source>
        <dbReference type="Proteomes" id="UP000015101"/>
    </source>
</evidence>
<dbReference type="Proteomes" id="UP000015101">
    <property type="component" value="Unassembled WGS sequence"/>
</dbReference>
<feature type="region of interest" description="Disordered" evidence="1">
    <location>
        <begin position="16"/>
        <end position="78"/>
    </location>
</feature>
<reference evidence="5" key="1">
    <citation type="submission" date="2012-12" db="EMBL/GenBank/DDBJ databases">
        <authorList>
            <person name="Hellsten U."/>
            <person name="Grimwood J."/>
            <person name="Chapman J.A."/>
            <person name="Shapiro H."/>
            <person name="Aerts A."/>
            <person name="Otillar R.P."/>
            <person name="Terry A.Y."/>
            <person name="Boore J.L."/>
            <person name="Simakov O."/>
            <person name="Marletaz F."/>
            <person name="Cho S.-J."/>
            <person name="Edsinger-Gonzales E."/>
            <person name="Havlak P."/>
            <person name="Kuo D.-H."/>
            <person name="Larsson T."/>
            <person name="Lv J."/>
            <person name="Arendt D."/>
            <person name="Savage R."/>
            <person name="Osoegawa K."/>
            <person name="de Jong P."/>
            <person name="Lindberg D.R."/>
            <person name="Seaver E.C."/>
            <person name="Weisblat D.A."/>
            <person name="Putnam N.H."/>
            <person name="Grigoriev I.V."/>
            <person name="Rokhsar D.S."/>
        </authorList>
    </citation>
    <scope>NUCLEOTIDE SEQUENCE</scope>
</reference>
<accession>T1FSJ4</accession>
<dbReference type="EMBL" id="AMQM01003529">
    <property type="status" value="NOT_ANNOTATED_CDS"/>
    <property type="molecule type" value="Genomic_DNA"/>
</dbReference>
<dbReference type="InterPro" id="IPR036691">
    <property type="entry name" value="Endo/exonu/phosph_ase_sf"/>
</dbReference>
<evidence type="ECO:0000259" key="2">
    <source>
        <dbReference type="Pfam" id="PF03372"/>
    </source>
</evidence>
<dbReference type="PANTHER" id="PTHR12121:SF34">
    <property type="entry name" value="PROTEIN ANGEL"/>
    <property type="match status" value="1"/>
</dbReference>
<dbReference type="EMBL" id="KB096183">
    <property type="protein sequence ID" value="ESO07813.1"/>
    <property type="molecule type" value="Genomic_DNA"/>
</dbReference>
<dbReference type="OrthoDB" id="10253982at2759"/>
<keyword evidence="5" id="KW-1185">Reference proteome</keyword>
<evidence type="ECO:0000313" key="4">
    <source>
        <dbReference type="EnsemblMetazoa" id="HelroP191048"/>
    </source>
</evidence>
<dbReference type="SUPFAM" id="SSF56219">
    <property type="entry name" value="DNase I-like"/>
    <property type="match status" value="1"/>
</dbReference>
<dbReference type="AlphaFoldDB" id="T1FSJ4"/>
<sequence>MKLVYNIMNSQRNSANSRLGMSSVTNGSHYHLQPHQGHHNQRLDQQPRPASPQRPSASSSSLIASSRTNNFSNNLEGRYRNPKRKNFFSQRKWNIDEAGQCSTRNNIDLNSNNSTAITVATYNILSQNLLVRHPELYEGCEEYNLNWVNRRKLIFEEIDRYQPDILCLQEVHHMHYEMCINSQMIQRGFRGIYMKRPGVDNEDGCAIYYKECIFQMVDYQNINYQVYDGSCETRSNVGQIVVLRNHTVKNKQNSYICVANTHFLYNPNRGDVKLTQASIMLAELEKYANKYRIPFQGSWIKCPIIFCGDFNLLPNSDLYLFLCRGTLQIDGLYSHAISGLSKSRYSQDLLENCTFLPSQISKKCQFITKQNKYNANEDNPPNILSHNLSLTSVYPHVVKVYDRTNENSSFKLEDEFTSSHLNESPKNLDYMLYSVIDKECSFHNDRLLTNVKQFGPLKLLGWFQAPTAADDIGPLPNDFNGSDHVMLVARFLHTT</sequence>
<dbReference type="OMA" id="RWITVDY"/>
<dbReference type="FunFam" id="3.60.10.10:FF:000129">
    <property type="entry name" value="Protein angel"/>
    <property type="match status" value="1"/>
</dbReference>
<dbReference type="InterPro" id="IPR005135">
    <property type="entry name" value="Endo/exonuclease/phosphatase"/>
</dbReference>
<dbReference type="STRING" id="6412.T1FSJ4"/>
<dbReference type="GO" id="GO:0003824">
    <property type="term" value="F:catalytic activity"/>
    <property type="evidence" value="ECO:0007669"/>
    <property type="project" value="InterPro"/>
</dbReference>
<dbReference type="Pfam" id="PF03372">
    <property type="entry name" value="Exo_endo_phos"/>
    <property type="match status" value="1"/>
</dbReference>
<protein>
    <recommendedName>
        <fullName evidence="2">Endonuclease/exonuclease/phosphatase domain-containing protein</fullName>
    </recommendedName>
</protein>
<proteinExistence type="predicted"/>
<dbReference type="CTD" id="20211791"/>
<dbReference type="PANTHER" id="PTHR12121">
    <property type="entry name" value="CARBON CATABOLITE REPRESSOR PROTEIN 4"/>
    <property type="match status" value="1"/>
</dbReference>
<dbReference type="InParanoid" id="T1FSJ4"/>
<gene>
    <name evidence="4" type="primary">20211791</name>
    <name evidence="3" type="ORF">HELRODRAFT_191048</name>
</gene>
<feature type="compositionally biased region" description="Low complexity" evidence="1">
    <location>
        <begin position="46"/>
        <end position="67"/>
    </location>
</feature>
<reference evidence="3 5" key="2">
    <citation type="journal article" date="2013" name="Nature">
        <title>Insights into bilaterian evolution from three spiralian genomes.</title>
        <authorList>
            <person name="Simakov O."/>
            <person name="Marletaz F."/>
            <person name="Cho S.J."/>
            <person name="Edsinger-Gonzales E."/>
            <person name="Havlak P."/>
            <person name="Hellsten U."/>
            <person name="Kuo D.H."/>
            <person name="Larsson T."/>
            <person name="Lv J."/>
            <person name="Arendt D."/>
            <person name="Savage R."/>
            <person name="Osoegawa K."/>
            <person name="de Jong P."/>
            <person name="Grimwood J."/>
            <person name="Chapman J.A."/>
            <person name="Shapiro H."/>
            <person name="Aerts A."/>
            <person name="Otillar R.P."/>
            <person name="Terry A.Y."/>
            <person name="Boore J.L."/>
            <person name="Grigoriev I.V."/>
            <person name="Lindberg D.R."/>
            <person name="Seaver E.C."/>
            <person name="Weisblat D.A."/>
            <person name="Putnam N.H."/>
            <person name="Rokhsar D.S."/>
        </authorList>
    </citation>
    <scope>NUCLEOTIDE SEQUENCE</scope>
</reference>
<dbReference type="KEGG" id="hro:HELRODRAFT_191048"/>
<dbReference type="InterPro" id="IPR050410">
    <property type="entry name" value="CCR4/nocturin_mRNA_transcr"/>
</dbReference>
<dbReference type="RefSeq" id="XP_009014424.1">
    <property type="nucleotide sequence ID" value="XM_009016176.1"/>
</dbReference>
<dbReference type="GO" id="GO:0003730">
    <property type="term" value="F:mRNA 3'-UTR binding"/>
    <property type="evidence" value="ECO:0000318"/>
    <property type="project" value="GO_Central"/>
</dbReference>
<dbReference type="EnsemblMetazoa" id="HelroT191048">
    <property type="protein sequence ID" value="HelroP191048"/>
    <property type="gene ID" value="HelroG191048"/>
</dbReference>
<feature type="compositionally biased region" description="Polar residues" evidence="1">
    <location>
        <begin position="16"/>
        <end position="28"/>
    </location>
</feature>
<dbReference type="HOGENOM" id="CLU_016428_0_0_1"/>
<evidence type="ECO:0000313" key="3">
    <source>
        <dbReference type="EMBL" id="ESO07813.1"/>
    </source>
</evidence>
<reference evidence="4" key="3">
    <citation type="submission" date="2015-06" db="UniProtKB">
        <authorList>
            <consortium name="EnsemblMetazoa"/>
        </authorList>
    </citation>
    <scope>IDENTIFICATION</scope>
</reference>
<dbReference type="Gene3D" id="3.60.10.10">
    <property type="entry name" value="Endonuclease/exonuclease/phosphatase"/>
    <property type="match status" value="1"/>
</dbReference>
<evidence type="ECO:0000256" key="1">
    <source>
        <dbReference type="SAM" id="MobiDB-lite"/>
    </source>
</evidence>
<name>T1FSJ4_HELRO</name>
<organism evidence="4 5">
    <name type="scientific">Helobdella robusta</name>
    <name type="common">Californian leech</name>
    <dbReference type="NCBI Taxonomy" id="6412"/>
    <lineage>
        <taxon>Eukaryota</taxon>
        <taxon>Metazoa</taxon>
        <taxon>Spiralia</taxon>
        <taxon>Lophotrochozoa</taxon>
        <taxon>Annelida</taxon>
        <taxon>Clitellata</taxon>
        <taxon>Hirudinea</taxon>
        <taxon>Rhynchobdellida</taxon>
        <taxon>Glossiphoniidae</taxon>
        <taxon>Helobdella</taxon>
    </lineage>
</organism>